<evidence type="ECO:0008006" key="3">
    <source>
        <dbReference type="Google" id="ProtNLM"/>
    </source>
</evidence>
<evidence type="ECO:0000313" key="2">
    <source>
        <dbReference type="Proteomes" id="UP001501371"/>
    </source>
</evidence>
<comment type="caution">
    <text evidence="1">The sequence shown here is derived from an EMBL/GenBank/DDBJ whole genome shotgun (WGS) entry which is preliminary data.</text>
</comment>
<gene>
    <name evidence="1" type="ORF">GCM10009654_29730</name>
</gene>
<reference evidence="1 2" key="1">
    <citation type="journal article" date="2019" name="Int. J. Syst. Evol. Microbiol.">
        <title>The Global Catalogue of Microorganisms (GCM) 10K type strain sequencing project: providing services to taxonomists for standard genome sequencing and annotation.</title>
        <authorList>
            <consortium name="The Broad Institute Genomics Platform"/>
            <consortium name="The Broad Institute Genome Sequencing Center for Infectious Disease"/>
            <person name="Wu L."/>
            <person name="Ma J."/>
        </authorList>
    </citation>
    <scope>NUCLEOTIDE SEQUENCE [LARGE SCALE GENOMIC DNA]</scope>
    <source>
        <strain evidence="1 2">JCM 12696</strain>
    </source>
</reference>
<evidence type="ECO:0000313" key="1">
    <source>
        <dbReference type="EMBL" id="GAA1170569.1"/>
    </source>
</evidence>
<protein>
    <recommendedName>
        <fullName evidence="3">GIY-YIG nuclease family protein</fullName>
    </recommendedName>
</protein>
<keyword evidence="2" id="KW-1185">Reference proteome</keyword>
<name>A0ABN1UUH4_9ACTN</name>
<proteinExistence type="predicted"/>
<sequence length="414" mass="46814">MAAERKCPECTVRESANRNGKPGRCVVCIDKRYRHTGWDPREPYVSPKHMRLCVCLECERPDEVSYAEIRNRDSRYCYWCVSRQMYERGLAAQPSRWDITLEQAAQIVIGDNFLARGADGETLAAPDLARQMEDVWSLVDVECAVCATISRWSASWSLSNPEAAGRSRCMYCYSRPMGPWQNDFFRQHGLVREHDGYARLGQRVAAHCEVCGHKRSISISELKSGVAPCLNCAETADPDAIHIVYLMHFPALRAYKVGFTSTEVRHDRIASHAAHGGMLIEQHEVPNMEAARTVEDVVLRAVRGFPSGCTERDFPQGGYTETWSDDAPAIDLGDVVSQLARDEAPGFDRLSKFRAYFEDEPPTIEELLPFRRIETEEVDGTTFHHVGFSEPLEQVYRKIQARREALPADHGELA</sequence>
<dbReference type="Proteomes" id="UP001501371">
    <property type="component" value="Unassembled WGS sequence"/>
</dbReference>
<accession>A0ABN1UUH4</accession>
<dbReference type="EMBL" id="BAAAKV010000024">
    <property type="protein sequence ID" value="GAA1170569.1"/>
    <property type="molecule type" value="Genomic_DNA"/>
</dbReference>
<organism evidence="1 2">
    <name type="scientific">Streptomyces hebeiensis</name>
    <dbReference type="NCBI Taxonomy" id="229486"/>
    <lineage>
        <taxon>Bacteria</taxon>
        <taxon>Bacillati</taxon>
        <taxon>Actinomycetota</taxon>
        <taxon>Actinomycetes</taxon>
        <taxon>Kitasatosporales</taxon>
        <taxon>Streptomycetaceae</taxon>
        <taxon>Streptomyces</taxon>
    </lineage>
</organism>